<sequence>MMIINFKNKLQNSPKEILFSETMQVIEENYNFKPTAFKNGNVENKAGENSGSCKVFAFAALQELTKEETLLCFGEHYRNVLEDTNGTSHQNIRNFMKFGLEGLSFDNQALIKK</sequence>
<organism evidence="1 3">
    <name type="scientific">Polaribacter dokdonensis DSW-5</name>
    <dbReference type="NCBI Taxonomy" id="1300348"/>
    <lineage>
        <taxon>Bacteria</taxon>
        <taxon>Pseudomonadati</taxon>
        <taxon>Bacteroidota</taxon>
        <taxon>Flavobacteriia</taxon>
        <taxon>Flavobacteriales</taxon>
        <taxon>Flavobacteriaceae</taxon>
    </lineage>
</organism>
<dbReference type="EMBL" id="LGBR01000001">
    <property type="protein sequence ID" value="KOY51830.1"/>
    <property type="molecule type" value="Genomic_DNA"/>
</dbReference>
<name>A0A0N0CFG0_9FLAO</name>
<reference evidence="1 3" key="1">
    <citation type="submission" date="2015-07" db="EMBL/GenBank/DDBJ databases">
        <title>Genome of Polaribacter dokdonenesis DSW-5, isolated from seawater off Dokdo in Korea.</title>
        <authorList>
            <person name="Yoon K."/>
            <person name="Song J.Y."/>
            <person name="Kim J.F."/>
        </authorList>
    </citation>
    <scope>NUCLEOTIDE SEQUENCE [LARGE SCALE GENOMIC DNA]</scope>
    <source>
        <strain evidence="1 3">DSW-5</strain>
    </source>
</reference>
<accession>A0A0N0CFG0</accession>
<dbReference type="Pfam" id="PF08888">
    <property type="entry name" value="HopJ"/>
    <property type="match status" value="1"/>
</dbReference>
<protein>
    <submittedName>
        <fullName evidence="1">HopJ type III effector protein</fullName>
    </submittedName>
</protein>
<dbReference type="EMBL" id="FNUE01000001">
    <property type="protein sequence ID" value="SEE01995.1"/>
    <property type="molecule type" value="Genomic_DNA"/>
</dbReference>
<dbReference type="OrthoDB" id="9790826at2"/>
<evidence type="ECO:0000313" key="1">
    <source>
        <dbReference type="EMBL" id="KOY51830.1"/>
    </source>
</evidence>
<dbReference type="Proteomes" id="UP000037716">
    <property type="component" value="Unassembled WGS sequence"/>
</dbReference>
<dbReference type="InterPro" id="IPR038604">
    <property type="entry name" value="HopJ_sf"/>
</dbReference>
<dbReference type="Gene3D" id="3.20.160.10">
    <property type="entry name" value="vpa0580 domain like"/>
    <property type="match status" value="1"/>
</dbReference>
<keyword evidence="4" id="KW-1185">Reference proteome</keyword>
<dbReference type="RefSeq" id="WP_053973978.1">
    <property type="nucleotide sequence ID" value="NZ_FNUE01000001.1"/>
</dbReference>
<proteinExistence type="predicted"/>
<evidence type="ECO:0000313" key="4">
    <source>
        <dbReference type="Proteomes" id="UP000183071"/>
    </source>
</evidence>
<gene>
    <name evidence="1" type="ORF">I602_1390</name>
    <name evidence="2" type="ORF">SAMN05444353_0379</name>
</gene>
<comment type="caution">
    <text evidence="1">The sequence shown here is derived from an EMBL/GenBank/DDBJ whole genome shotgun (WGS) entry which is preliminary data.</text>
</comment>
<dbReference type="PATRIC" id="fig|1300348.6.peg.1389"/>
<dbReference type="AlphaFoldDB" id="A0A0N0CFG0"/>
<dbReference type="STRING" id="1300348.I602_1390"/>
<evidence type="ECO:0000313" key="2">
    <source>
        <dbReference type="EMBL" id="SEE01995.1"/>
    </source>
</evidence>
<reference evidence="2 4" key="2">
    <citation type="submission" date="2016-10" db="EMBL/GenBank/DDBJ databases">
        <authorList>
            <person name="Varghese N."/>
            <person name="Submissions S."/>
        </authorList>
    </citation>
    <scope>NUCLEOTIDE SEQUENCE [LARGE SCALE GENOMIC DNA]</scope>
    <source>
        <strain evidence="2 4">DSW-5</strain>
    </source>
</reference>
<dbReference type="Proteomes" id="UP000183071">
    <property type="component" value="Unassembled WGS sequence"/>
</dbReference>
<evidence type="ECO:0000313" key="3">
    <source>
        <dbReference type="Proteomes" id="UP000037716"/>
    </source>
</evidence>
<dbReference type="InterPro" id="IPR014984">
    <property type="entry name" value="HopJ"/>
</dbReference>